<dbReference type="InterPro" id="IPR050595">
    <property type="entry name" value="Bact_response_regulator"/>
</dbReference>
<comment type="caution">
    <text evidence="4">The sequence shown here is derived from an EMBL/GenBank/DDBJ whole genome shotgun (WGS) entry which is preliminary data.</text>
</comment>
<dbReference type="RefSeq" id="WP_169504782.1">
    <property type="nucleotide sequence ID" value="NZ_JABBPN010000007.1"/>
</dbReference>
<dbReference type="SUPFAM" id="SSF52172">
    <property type="entry name" value="CheY-like"/>
    <property type="match status" value="1"/>
</dbReference>
<evidence type="ECO:0000313" key="5">
    <source>
        <dbReference type="Proteomes" id="UP000565468"/>
    </source>
</evidence>
<evidence type="ECO:0000259" key="3">
    <source>
        <dbReference type="PROSITE" id="PS50110"/>
    </source>
</evidence>
<dbReference type="AlphaFoldDB" id="A0A848M703"/>
<dbReference type="PANTHER" id="PTHR44591">
    <property type="entry name" value="STRESS RESPONSE REGULATOR PROTEIN 1"/>
    <property type="match status" value="1"/>
</dbReference>
<evidence type="ECO:0000256" key="1">
    <source>
        <dbReference type="ARBA" id="ARBA00022553"/>
    </source>
</evidence>
<dbReference type="Gene3D" id="3.40.50.2300">
    <property type="match status" value="1"/>
</dbReference>
<keyword evidence="5" id="KW-1185">Reference proteome</keyword>
<dbReference type="PROSITE" id="PS50110">
    <property type="entry name" value="RESPONSE_REGULATORY"/>
    <property type="match status" value="1"/>
</dbReference>
<feature type="domain" description="Response regulatory" evidence="3">
    <location>
        <begin position="4"/>
        <end position="121"/>
    </location>
</feature>
<proteinExistence type="predicted"/>
<feature type="modified residue" description="4-aspartylphosphate" evidence="2">
    <location>
        <position position="54"/>
    </location>
</feature>
<accession>A0A848M703</accession>
<dbReference type="InterPro" id="IPR001789">
    <property type="entry name" value="Sig_transdc_resp-reg_receiver"/>
</dbReference>
<evidence type="ECO:0000256" key="2">
    <source>
        <dbReference type="PROSITE-ProRule" id="PRU00169"/>
    </source>
</evidence>
<dbReference type="PANTHER" id="PTHR44591:SF3">
    <property type="entry name" value="RESPONSE REGULATORY DOMAIN-CONTAINING PROTEIN"/>
    <property type="match status" value="1"/>
</dbReference>
<name>A0A848M703_PAELE</name>
<evidence type="ECO:0000313" key="4">
    <source>
        <dbReference type="EMBL" id="NMO95991.1"/>
    </source>
</evidence>
<protein>
    <submittedName>
        <fullName evidence="4">Response regulator</fullName>
    </submittedName>
</protein>
<dbReference type="Proteomes" id="UP000565468">
    <property type="component" value="Unassembled WGS sequence"/>
</dbReference>
<organism evidence="4 5">
    <name type="scientific">Paenibacillus lemnae</name>
    <dbReference type="NCBI Taxonomy" id="1330551"/>
    <lineage>
        <taxon>Bacteria</taxon>
        <taxon>Bacillati</taxon>
        <taxon>Bacillota</taxon>
        <taxon>Bacilli</taxon>
        <taxon>Bacillales</taxon>
        <taxon>Paenibacillaceae</taxon>
        <taxon>Paenibacillus</taxon>
    </lineage>
</organism>
<gene>
    <name evidence="4" type="ORF">HII30_09435</name>
</gene>
<dbReference type="InterPro" id="IPR011006">
    <property type="entry name" value="CheY-like_superfamily"/>
</dbReference>
<dbReference type="EMBL" id="JABBPN010000007">
    <property type="protein sequence ID" value="NMO95991.1"/>
    <property type="molecule type" value="Genomic_DNA"/>
</dbReference>
<sequence>MTLSVLCVEDNRLNMQVMRHVIKRLQGVVLREAVTAEEGIEIALTERIDLIIMDIQLPGINGFEALERLKQHEQTCTIPVIALSSFAEKADIERGLEAGFTEYVTKPIRAVQFMKLLEQLLASEEAELS</sequence>
<keyword evidence="1 2" id="KW-0597">Phosphoprotein</keyword>
<reference evidence="4 5" key="1">
    <citation type="submission" date="2020-04" db="EMBL/GenBank/DDBJ databases">
        <title>Paenibacillus algicola sp. nov., a novel marine bacterium producing alginate lyase.</title>
        <authorList>
            <person name="Huang H."/>
        </authorList>
    </citation>
    <scope>NUCLEOTIDE SEQUENCE [LARGE SCALE GENOMIC DNA]</scope>
    <source>
        <strain evidence="4 5">L7-75</strain>
    </source>
</reference>
<dbReference type="SMART" id="SM00448">
    <property type="entry name" value="REC"/>
    <property type="match status" value="1"/>
</dbReference>
<dbReference type="GO" id="GO:0000160">
    <property type="term" value="P:phosphorelay signal transduction system"/>
    <property type="evidence" value="ECO:0007669"/>
    <property type="project" value="InterPro"/>
</dbReference>
<dbReference type="Pfam" id="PF00072">
    <property type="entry name" value="Response_reg"/>
    <property type="match status" value="1"/>
</dbReference>